<sequence length="41" mass="4759">MDLTYESLIALGTAVFLLLIFIVIILAILYFIIQWISKRTE</sequence>
<organism evidence="2 3">
    <name type="scientific">Methanolapillus ohkumae</name>
    <dbReference type="NCBI Taxonomy" id="3028298"/>
    <lineage>
        <taxon>Archaea</taxon>
        <taxon>Methanobacteriati</taxon>
        <taxon>Methanobacteriota</taxon>
        <taxon>Stenosarchaea group</taxon>
        <taxon>Methanomicrobia</taxon>
        <taxon>Methanosarcinales</taxon>
        <taxon>Methanosarcinaceae</taxon>
        <taxon>Methanolapillus</taxon>
    </lineage>
</organism>
<proteinExistence type="predicted"/>
<dbReference type="RefSeq" id="WP_338097573.1">
    <property type="nucleotide sequence ID" value="NZ_CP131061.1"/>
</dbReference>
<keyword evidence="1" id="KW-1133">Transmembrane helix</keyword>
<name>A0AA96V6G7_9EURY</name>
<keyword evidence="3" id="KW-1185">Reference proteome</keyword>
<keyword evidence="1" id="KW-0812">Transmembrane</keyword>
<reference evidence="2 3" key="1">
    <citation type="submission" date="2023-07" db="EMBL/GenBank/DDBJ databases">
        <title>Closed genome sequence of Methanosarcinaceae archaeon Am2.</title>
        <authorList>
            <person name="Poehlein A."/>
            <person name="Protasov E."/>
            <person name="Platt K."/>
            <person name="Reeh H."/>
            <person name="Daniel R."/>
            <person name="Brune A."/>
        </authorList>
    </citation>
    <scope>NUCLEOTIDE SEQUENCE [LARGE SCALE GENOMIC DNA]</scope>
    <source>
        <strain evidence="2 3">Am2</strain>
    </source>
</reference>
<feature type="transmembrane region" description="Helical" evidence="1">
    <location>
        <begin position="12"/>
        <end position="33"/>
    </location>
</feature>
<dbReference type="AlphaFoldDB" id="A0AA96V6G7"/>
<evidence type="ECO:0000313" key="2">
    <source>
        <dbReference type="EMBL" id="WNY27612.1"/>
    </source>
</evidence>
<keyword evidence="1" id="KW-0472">Membrane</keyword>
<gene>
    <name evidence="2" type="ORF">MsAm2_14150</name>
</gene>
<dbReference type="GeneID" id="89228841"/>
<dbReference type="EMBL" id="CP131061">
    <property type="protein sequence ID" value="WNY27612.1"/>
    <property type="molecule type" value="Genomic_DNA"/>
</dbReference>
<protein>
    <submittedName>
        <fullName evidence="2">Uncharacterized protein</fullName>
    </submittedName>
</protein>
<evidence type="ECO:0000256" key="1">
    <source>
        <dbReference type="SAM" id="Phobius"/>
    </source>
</evidence>
<evidence type="ECO:0000313" key="3">
    <source>
        <dbReference type="Proteomes" id="UP001304970"/>
    </source>
</evidence>
<accession>A0AA96V6G7</accession>
<dbReference type="Proteomes" id="UP001304970">
    <property type="component" value="Chromosome"/>
</dbReference>